<protein>
    <submittedName>
        <fullName evidence="3">Binder of USO1 and GRH1 protein 1 isoform X14</fullName>
    </submittedName>
</protein>
<keyword evidence="4" id="KW-1185">Reference proteome</keyword>
<accession>A0AAD7LMV5</accession>
<proteinExistence type="predicted"/>
<dbReference type="EMBL" id="JARAOO010000007">
    <property type="protein sequence ID" value="KAJ7961054.1"/>
    <property type="molecule type" value="Genomic_DNA"/>
</dbReference>
<gene>
    <name evidence="3" type="ORF">O6P43_016452</name>
</gene>
<evidence type="ECO:0000256" key="2">
    <source>
        <dbReference type="SAM" id="MobiDB-lite"/>
    </source>
</evidence>
<evidence type="ECO:0000313" key="3">
    <source>
        <dbReference type="EMBL" id="KAJ7961054.1"/>
    </source>
</evidence>
<comment type="caution">
    <text evidence="3">The sequence shown here is derived from an EMBL/GenBank/DDBJ whole genome shotgun (WGS) entry which is preliminary data.</text>
</comment>
<evidence type="ECO:0000313" key="4">
    <source>
        <dbReference type="Proteomes" id="UP001163823"/>
    </source>
</evidence>
<keyword evidence="1" id="KW-0175">Coiled coil</keyword>
<feature type="compositionally biased region" description="Polar residues" evidence="2">
    <location>
        <begin position="33"/>
        <end position="62"/>
    </location>
</feature>
<reference evidence="3" key="1">
    <citation type="journal article" date="2023" name="Science">
        <title>Elucidation of the pathway for biosynthesis of saponin adjuvants from the soapbark tree.</title>
        <authorList>
            <person name="Reed J."/>
            <person name="Orme A."/>
            <person name="El-Demerdash A."/>
            <person name="Owen C."/>
            <person name="Martin L.B.B."/>
            <person name="Misra R.C."/>
            <person name="Kikuchi S."/>
            <person name="Rejzek M."/>
            <person name="Martin A.C."/>
            <person name="Harkess A."/>
            <person name="Leebens-Mack J."/>
            <person name="Louveau T."/>
            <person name="Stephenson M.J."/>
            <person name="Osbourn A."/>
        </authorList>
    </citation>
    <scope>NUCLEOTIDE SEQUENCE</scope>
    <source>
        <strain evidence="3">S10</strain>
    </source>
</reference>
<feature type="coiled-coil region" evidence="1">
    <location>
        <begin position="79"/>
        <end position="256"/>
    </location>
</feature>
<feature type="compositionally biased region" description="Basic residues" evidence="2">
    <location>
        <begin position="1"/>
        <end position="17"/>
    </location>
</feature>
<name>A0AAD7LMV5_QUISA</name>
<dbReference type="AlphaFoldDB" id="A0AAD7LMV5"/>
<feature type="region of interest" description="Disordered" evidence="2">
    <location>
        <begin position="1"/>
        <end position="75"/>
    </location>
</feature>
<evidence type="ECO:0000256" key="1">
    <source>
        <dbReference type="SAM" id="Coils"/>
    </source>
</evidence>
<organism evidence="3 4">
    <name type="scientific">Quillaja saponaria</name>
    <name type="common">Soap bark tree</name>
    <dbReference type="NCBI Taxonomy" id="32244"/>
    <lineage>
        <taxon>Eukaryota</taxon>
        <taxon>Viridiplantae</taxon>
        <taxon>Streptophyta</taxon>
        <taxon>Embryophyta</taxon>
        <taxon>Tracheophyta</taxon>
        <taxon>Spermatophyta</taxon>
        <taxon>Magnoliopsida</taxon>
        <taxon>eudicotyledons</taxon>
        <taxon>Gunneridae</taxon>
        <taxon>Pentapetalae</taxon>
        <taxon>rosids</taxon>
        <taxon>fabids</taxon>
        <taxon>Fabales</taxon>
        <taxon>Quillajaceae</taxon>
        <taxon>Quillaja</taxon>
    </lineage>
</organism>
<dbReference type="Proteomes" id="UP001163823">
    <property type="component" value="Chromosome 7"/>
</dbReference>
<sequence length="471" mass="51724">MEEEKKKRRNKKKKNKQIKTGEVAGIGIGETASWRQDQVSNGKDEYSQLSETVDMPSTNIDSNGHRPNDTESAMSEDTIKKLKEENDMHIQRKATLEEIINQLRVENELQIQKQAGLEMKIVQLLNEKDSLLQKEARLEEKVNQLVNENDVLSSKGDSTKETISNLHGNISRLQVQVVELEEARDSLLQENRQLVENVSVLQSTIQNLEKSSSSSCSPDPFMKDHYSENEDLKSQIEAASALVEKLITENAELVEKMPLSRWPSGNHIYRYAFPVVNELYVELDGRSATAGISVAAKPNPLVEFSKTADVVHPTSEFMGNVSITGKKLDGLEVVPVKVAGDSVDVENAAGVVLNSSPVFNDSGEIVQIPLDDSVEVVPVKDADDSVDVENAARVALNSSPVSNDSGEIVQIPLDENEVLDKLEQADKNAEKDAVPLSDAPLIGAPFRMISFVAKFVSGADLVNKSTSISGH</sequence>